<feature type="domain" description="C-type lectin" evidence="2">
    <location>
        <begin position="186"/>
        <end position="303"/>
    </location>
</feature>
<reference evidence="3 4" key="1">
    <citation type="submission" date="2020-04" db="EMBL/GenBank/DDBJ databases">
        <authorList>
            <person name="Alioto T."/>
            <person name="Alioto T."/>
            <person name="Gomez Garrido J."/>
        </authorList>
    </citation>
    <scope>NUCLEOTIDE SEQUENCE [LARGE SCALE GENOMIC DNA]</scope>
</reference>
<sequence length="351" mass="38923">MSVRLVVLAFIFLSVSTAKSSPFSGDFARCSGVLEKLNIAVLETGTYLIPTQELKWESAVQYCKKFESSLVQTESAREAEIVFNEANKGTNPPGQFWTLGTNRARTDKNFVWAVKVPGIPIDKSLWLPGEPSHAQNKSPLDCLSASLRSGGLADNDCNDDQRPICELPKDVNNCEKLFELLKIKTLDTGTYLFTEKFYDWENASKLCDGLGMEIAIVDNIDEINIVYQEAVKLFPDNERFWIGGLDKGVKGTYVWTNDKPVDSNLWIKKHPAHAEEEEPACITLRKNGLGDCPCSVGRRSICKWGKSVCLTHQLLAVNNLCSLPNAAPQPPPTGRGAVNLSVHAPDWFLPY</sequence>
<dbReference type="InterPro" id="IPR001304">
    <property type="entry name" value="C-type_lectin-like"/>
</dbReference>
<dbReference type="EMBL" id="CADEPI010000443">
    <property type="protein sequence ID" value="CAB3385953.1"/>
    <property type="molecule type" value="Genomic_DNA"/>
</dbReference>
<dbReference type="PROSITE" id="PS50041">
    <property type="entry name" value="C_TYPE_LECTIN_2"/>
    <property type="match status" value="2"/>
</dbReference>
<dbReference type="AlphaFoldDB" id="A0A8S1DZI1"/>
<evidence type="ECO:0000259" key="2">
    <source>
        <dbReference type="PROSITE" id="PS50041"/>
    </source>
</evidence>
<organism evidence="3 4">
    <name type="scientific">Cloeon dipterum</name>
    <dbReference type="NCBI Taxonomy" id="197152"/>
    <lineage>
        <taxon>Eukaryota</taxon>
        <taxon>Metazoa</taxon>
        <taxon>Ecdysozoa</taxon>
        <taxon>Arthropoda</taxon>
        <taxon>Hexapoda</taxon>
        <taxon>Insecta</taxon>
        <taxon>Pterygota</taxon>
        <taxon>Palaeoptera</taxon>
        <taxon>Ephemeroptera</taxon>
        <taxon>Pisciforma</taxon>
        <taxon>Baetidae</taxon>
        <taxon>Cloeon</taxon>
    </lineage>
</organism>
<dbReference type="Proteomes" id="UP000494165">
    <property type="component" value="Unassembled WGS sequence"/>
</dbReference>
<dbReference type="InterPro" id="IPR016187">
    <property type="entry name" value="CTDL_fold"/>
</dbReference>
<keyword evidence="1" id="KW-0732">Signal</keyword>
<dbReference type="InterPro" id="IPR016186">
    <property type="entry name" value="C-type_lectin-like/link_sf"/>
</dbReference>
<evidence type="ECO:0000256" key="1">
    <source>
        <dbReference type="SAM" id="SignalP"/>
    </source>
</evidence>
<comment type="caution">
    <text evidence="3">The sequence shown here is derived from an EMBL/GenBank/DDBJ whole genome shotgun (WGS) entry which is preliminary data.</text>
</comment>
<proteinExistence type="predicted"/>
<keyword evidence="4" id="KW-1185">Reference proteome</keyword>
<dbReference type="Gene3D" id="3.10.100.10">
    <property type="entry name" value="Mannose-Binding Protein A, subunit A"/>
    <property type="match status" value="2"/>
</dbReference>
<feature type="chain" id="PRO_5035921405" description="C-type lectin domain-containing protein" evidence="1">
    <location>
        <begin position="21"/>
        <end position="351"/>
    </location>
</feature>
<feature type="domain" description="C-type lectin" evidence="2">
    <location>
        <begin position="42"/>
        <end position="166"/>
    </location>
</feature>
<dbReference type="PANTHER" id="PTHR22803">
    <property type="entry name" value="MANNOSE, PHOSPHOLIPASE, LECTIN RECEPTOR RELATED"/>
    <property type="match status" value="1"/>
</dbReference>
<dbReference type="InterPro" id="IPR050111">
    <property type="entry name" value="C-type_lectin/snaclec_domain"/>
</dbReference>
<dbReference type="CDD" id="cd00037">
    <property type="entry name" value="CLECT"/>
    <property type="match status" value="2"/>
</dbReference>
<dbReference type="Pfam" id="PF00059">
    <property type="entry name" value="Lectin_C"/>
    <property type="match status" value="2"/>
</dbReference>
<feature type="signal peptide" evidence="1">
    <location>
        <begin position="1"/>
        <end position="20"/>
    </location>
</feature>
<gene>
    <name evidence="3" type="ORF">CLODIP_2_CD10559</name>
</gene>
<dbReference type="SUPFAM" id="SSF56436">
    <property type="entry name" value="C-type lectin-like"/>
    <property type="match status" value="2"/>
</dbReference>
<evidence type="ECO:0000313" key="4">
    <source>
        <dbReference type="Proteomes" id="UP000494165"/>
    </source>
</evidence>
<dbReference type="SMART" id="SM00034">
    <property type="entry name" value="CLECT"/>
    <property type="match status" value="2"/>
</dbReference>
<accession>A0A8S1DZI1</accession>
<evidence type="ECO:0000313" key="3">
    <source>
        <dbReference type="EMBL" id="CAB3385953.1"/>
    </source>
</evidence>
<name>A0A8S1DZI1_9INSE</name>
<dbReference type="OrthoDB" id="7357196at2759"/>
<protein>
    <recommendedName>
        <fullName evidence="2">C-type lectin domain-containing protein</fullName>
    </recommendedName>
</protein>